<protein>
    <submittedName>
        <fullName evidence="1">Uncharacterized protein</fullName>
    </submittedName>
</protein>
<reference evidence="1" key="1">
    <citation type="journal article" date="2015" name="Nature">
        <title>Complex archaea that bridge the gap between prokaryotes and eukaryotes.</title>
        <authorList>
            <person name="Spang A."/>
            <person name="Saw J.H."/>
            <person name="Jorgensen S.L."/>
            <person name="Zaremba-Niedzwiedzka K."/>
            <person name="Martijn J."/>
            <person name="Lind A.E."/>
            <person name="van Eijk R."/>
            <person name="Schleper C."/>
            <person name="Guy L."/>
            <person name="Ettema T.J."/>
        </authorList>
    </citation>
    <scope>NUCLEOTIDE SEQUENCE</scope>
</reference>
<evidence type="ECO:0000313" key="1">
    <source>
        <dbReference type="EMBL" id="KKM90445.1"/>
    </source>
</evidence>
<accession>A0A0F9NNQ0</accession>
<name>A0A0F9NNQ0_9ZZZZ</name>
<gene>
    <name evidence="1" type="ORF">LCGC14_1238480</name>
</gene>
<comment type="caution">
    <text evidence="1">The sequence shown here is derived from an EMBL/GenBank/DDBJ whole genome shotgun (WGS) entry which is preliminary data.</text>
</comment>
<dbReference type="AlphaFoldDB" id="A0A0F9NNQ0"/>
<proteinExistence type="predicted"/>
<dbReference type="EMBL" id="LAZR01006671">
    <property type="protein sequence ID" value="KKM90445.1"/>
    <property type="molecule type" value="Genomic_DNA"/>
</dbReference>
<organism evidence="1">
    <name type="scientific">marine sediment metagenome</name>
    <dbReference type="NCBI Taxonomy" id="412755"/>
    <lineage>
        <taxon>unclassified sequences</taxon>
        <taxon>metagenomes</taxon>
        <taxon>ecological metagenomes</taxon>
    </lineage>
</organism>
<sequence>MSDGPPPSIPERLDKLDKRMQRIEDAITAKGIKFIKKNEDYDWLLAPEVTEYVYELISIRRNWRNVYCWIHLGLMGSKGKRVYLKYSTFTDGKFFVRKLWIRQFLDAVRKGSV</sequence>